<comment type="subcellular location">
    <subcellularLocation>
        <location evidence="1">Mitochondrion inner membrane</location>
        <topology evidence="1">Multi-pass membrane protein</topology>
        <orientation evidence="1">Matrix side</orientation>
    </subcellularLocation>
</comment>
<evidence type="ECO:0000256" key="2">
    <source>
        <dbReference type="ARBA" id="ARBA00008699"/>
    </source>
</evidence>
<dbReference type="AlphaFoldDB" id="A0A9P0AWX0"/>
<dbReference type="GO" id="GO:0045271">
    <property type="term" value="C:respiratory chain complex I"/>
    <property type="evidence" value="ECO:0007669"/>
    <property type="project" value="InterPro"/>
</dbReference>
<evidence type="ECO:0000256" key="6">
    <source>
        <dbReference type="ARBA" id="ARBA00022989"/>
    </source>
</evidence>
<evidence type="ECO:0000256" key="8">
    <source>
        <dbReference type="ARBA" id="ARBA00023136"/>
    </source>
</evidence>
<organism evidence="12 13">
    <name type="scientific">Brassicogethes aeneus</name>
    <name type="common">Rape pollen beetle</name>
    <name type="synonym">Meligethes aeneus</name>
    <dbReference type="NCBI Taxonomy" id="1431903"/>
    <lineage>
        <taxon>Eukaryota</taxon>
        <taxon>Metazoa</taxon>
        <taxon>Ecdysozoa</taxon>
        <taxon>Arthropoda</taxon>
        <taxon>Hexapoda</taxon>
        <taxon>Insecta</taxon>
        <taxon>Pterygota</taxon>
        <taxon>Neoptera</taxon>
        <taxon>Endopterygota</taxon>
        <taxon>Coleoptera</taxon>
        <taxon>Polyphaga</taxon>
        <taxon>Cucujiformia</taxon>
        <taxon>Nitidulidae</taxon>
        <taxon>Meligethinae</taxon>
        <taxon>Brassicogethes</taxon>
    </lineage>
</organism>
<dbReference type="InterPro" id="IPR039205">
    <property type="entry name" value="NDUFA11"/>
</dbReference>
<dbReference type="PANTHER" id="PTHR21382">
    <property type="entry name" value="NADH-UBIQUINONE OXIDOREDUCTASE SUBUNIT"/>
    <property type="match status" value="1"/>
</dbReference>
<dbReference type="OrthoDB" id="1913277at2759"/>
<evidence type="ECO:0000256" key="7">
    <source>
        <dbReference type="ARBA" id="ARBA00023128"/>
    </source>
</evidence>
<evidence type="ECO:0000256" key="3">
    <source>
        <dbReference type="ARBA" id="ARBA00018191"/>
    </source>
</evidence>
<comment type="similarity">
    <text evidence="2">Belongs to the complex I NDUFA11 subunit family.</text>
</comment>
<dbReference type="GO" id="GO:0005743">
    <property type="term" value="C:mitochondrial inner membrane"/>
    <property type="evidence" value="ECO:0007669"/>
    <property type="project" value="UniProtKB-SubCell"/>
</dbReference>
<keyword evidence="6 11" id="KW-1133">Transmembrane helix</keyword>
<accession>A0A9P0AWX0</accession>
<feature type="transmembrane region" description="Helical" evidence="11">
    <location>
        <begin position="58"/>
        <end position="77"/>
    </location>
</feature>
<evidence type="ECO:0000256" key="10">
    <source>
        <dbReference type="ARBA" id="ARBA00031497"/>
    </source>
</evidence>
<evidence type="ECO:0000313" key="13">
    <source>
        <dbReference type="Proteomes" id="UP001154078"/>
    </source>
</evidence>
<keyword evidence="5" id="KW-0999">Mitochondrion inner membrane</keyword>
<evidence type="ECO:0000256" key="1">
    <source>
        <dbReference type="ARBA" id="ARBA00004292"/>
    </source>
</evidence>
<proteinExistence type="inferred from homology"/>
<sequence>MSKELKPFKFFDSPDGEDIFKKLSLALKPTILAAIGLSTADVLLYSHPKGYAKTLARYAFIGLPIIGITSTFVIVTNLAGSLRKQDGKINWFIGGAAAGSLFGVWSRRPMVGFNMAMFMGIMGSMRKSAQQHGWDVIPPSDTPIAAGTVWSVHQDWTLTAERPRGWTTSKQ</sequence>
<protein>
    <recommendedName>
        <fullName evidence="3">NADH dehydrogenase [ubiquinone] 1 alpha subcomplex subunit 11</fullName>
    </recommendedName>
    <alternativeName>
        <fullName evidence="9">Complex I-B14.7</fullName>
    </alternativeName>
    <alternativeName>
        <fullName evidence="10">NADH-ubiquinone oxidoreductase subunit B14.7</fullName>
    </alternativeName>
</protein>
<dbReference type="EMBL" id="OV121133">
    <property type="protein sequence ID" value="CAH0550646.1"/>
    <property type="molecule type" value="Genomic_DNA"/>
</dbReference>
<keyword evidence="4 11" id="KW-0812">Transmembrane</keyword>
<evidence type="ECO:0000256" key="11">
    <source>
        <dbReference type="SAM" id="Phobius"/>
    </source>
</evidence>
<keyword evidence="13" id="KW-1185">Reference proteome</keyword>
<feature type="transmembrane region" description="Helical" evidence="11">
    <location>
        <begin position="89"/>
        <end position="105"/>
    </location>
</feature>
<dbReference type="GO" id="GO:0006120">
    <property type="term" value="P:mitochondrial electron transport, NADH to ubiquinone"/>
    <property type="evidence" value="ECO:0007669"/>
    <property type="project" value="InterPro"/>
</dbReference>
<keyword evidence="8 11" id="KW-0472">Membrane</keyword>
<dbReference type="PANTHER" id="PTHR21382:SF1">
    <property type="entry name" value="NADH DEHYDROGENASE [UBIQUINONE] 1 ALPHA SUBCOMPLEX SUBUNIT 11"/>
    <property type="match status" value="1"/>
</dbReference>
<gene>
    <name evidence="12" type="ORF">MELIAE_LOCUS3418</name>
</gene>
<evidence type="ECO:0000256" key="9">
    <source>
        <dbReference type="ARBA" id="ARBA00030608"/>
    </source>
</evidence>
<evidence type="ECO:0000313" key="12">
    <source>
        <dbReference type="EMBL" id="CAH0550646.1"/>
    </source>
</evidence>
<evidence type="ECO:0000256" key="5">
    <source>
        <dbReference type="ARBA" id="ARBA00022792"/>
    </source>
</evidence>
<dbReference type="Proteomes" id="UP001154078">
    <property type="component" value="Chromosome 2"/>
</dbReference>
<feature type="transmembrane region" description="Helical" evidence="11">
    <location>
        <begin position="25"/>
        <end position="46"/>
    </location>
</feature>
<name>A0A9P0AWX0_BRAAE</name>
<evidence type="ECO:0000256" key="4">
    <source>
        <dbReference type="ARBA" id="ARBA00022692"/>
    </source>
</evidence>
<keyword evidence="7" id="KW-0496">Mitochondrion</keyword>
<reference evidence="12" key="1">
    <citation type="submission" date="2021-12" db="EMBL/GenBank/DDBJ databases">
        <authorList>
            <person name="King R."/>
        </authorList>
    </citation>
    <scope>NUCLEOTIDE SEQUENCE</scope>
</reference>